<reference evidence="3 4" key="1">
    <citation type="journal article" date="2013" name="Genome Announc.">
        <title>Draft Genome Sequence of Desulfotignum phosphitoxidans DSM 13687 Strain FiPS-3.</title>
        <authorList>
            <person name="Poehlein A."/>
            <person name="Daniel R."/>
            <person name="Simeonova D.D."/>
        </authorList>
    </citation>
    <scope>NUCLEOTIDE SEQUENCE [LARGE SCALE GENOMIC DNA]</scope>
    <source>
        <strain evidence="3 4">DSM 13687</strain>
    </source>
</reference>
<comment type="caution">
    <text evidence="3">The sequence shown here is derived from an EMBL/GenBank/DDBJ whole genome shotgun (WGS) entry which is preliminary data.</text>
</comment>
<feature type="transmembrane region" description="Helical" evidence="1">
    <location>
        <begin position="42"/>
        <end position="61"/>
    </location>
</feature>
<keyword evidence="1" id="KW-1133">Transmembrane helix</keyword>
<dbReference type="PROSITE" id="PS51724">
    <property type="entry name" value="SPOR"/>
    <property type="match status" value="1"/>
</dbReference>
<keyword evidence="1" id="KW-0812">Transmembrane</keyword>
<feature type="transmembrane region" description="Helical" evidence="1">
    <location>
        <begin position="12"/>
        <end position="30"/>
    </location>
</feature>
<dbReference type="InterPro" id="IPR036680">
    <property type="entry name" value="SPOR-like_sf"/>
</dbReference>
<evidence type="ECO:0000313" key="3">
    <source>
        <dbReference type="EMBL" id="EMS79830.1"/>
    </source>
</evidence>
<dbReference type="Gene3D" id="3.30.70.1070">
    <property type="entry name" value="Sporulation related repeat"/>
    <property type="match status" value="1"/>
</dbReference>
<dbReference type="Proteomes" id="UP000014216">
    <property type="component" value="Unassembled WGS sequence"/>
</dbReference>
<feature type="transmembrane region" description="Helical" evidence="1">
    <location>
        <begin position="306"/>
        <end position="329"/>
    </location>
</feature>
<dbReference type="GO" id="GO:0042834">
    <property type="term" value="F:peptidoglycan binding"/>
    <property type="evidence" value="ECO:0007669"/>
    <property type="project" value="InterPro"/>
</dbReference>
<keyword evidence="4" id="KW-1185">Reference proteome</keyword>
<feature type="domain" description="SPOR" evidence="2">
    <location>
        <begin position="346"/>
        <end position="425"/>
    </location>
</feature>
<dbReference type="SUPFAM" id="SSF110997">
    <property type="entry name" value="Sporulation related repeat"/>
    <property type="match status" value="1"/>
</dbReference>
<dbReference type="AlphaFoldDB" id="S0FYT2"/>
<sequence length="427" mass="48476">MIPWLRNISIRLWLTLMVAVPACFYFLPWFSQLSSRPWQAGFFIGLTGVCFGVISALMHLAGVRMIQKRIHEAKVWEQAGIPARAEKKYLQAVRIYDSFLPSPVRSKKLTLLMTRSLARFALTFDRKSDAFRQAVWVYLSLEPHDDALAALWLEQLAKDDEVTTRDQALLTRLAQTHHRNSGLVPLLARVFLDTGRMDFIARQVYAKVMEDPDLKIDFQQDIQRLTGTPFRKKAVYSDEAIREASGKQAISGKTIRPSVPVAGILEKIRQAGRNLRYRVAGAGWAAIPFINPHDGSGRPIQARWRFYLKAGIIGALCAGALMFIFYPVFFVDEPEPVEKTKTVIEERVPKPFTIQVAAYLKENHARQFVVNLTQKGVDARIKTTTGGGNTWYLIQVSEFEDRQMAAAYGNHLISENIIEEFFVSNKD</sequence>
<evidence type="ECO:0000256" key="1">
    <source>
        <dbReference type="SAM" id="Phobius"/>
    </source>
</evidence>
<dbReference type="OrthoDB" id="5411222at2"/>
<dbReference type="RefSeq" id="WP_006966128.1">
    <property type="nucleotide sequence ID" value="NZ_APJX01000004.1"/>
</dbReference>
<organism evidence="3 4">
    <name type="scientific">Desulfotignum phosphitoxidans DSM 13687</name>
    <dbReference type="NCBI Taxonomy" id="1286635"/>
    <lineage>
        <taxon>Bacteria</taxon>
        <taxon>Pseudomonadati</taxon>
        <taxon>Thermodesulfobacteriota</taxon>
        <taxon>Desulfobacteria</taxon>
        <taxon>Desulfobacterales</taxon>
        <taxon>Desulfobacteraceae</taxon>
        <taxon>Desulfotignum</taxon>
    </lineage>
</organism>
<accession>S0FYT2</accession>
<dbReference type="InterPro" id="IPR007730">
    <property type="entry name" value="SPOR-like_dom"/>
</dbReference>
<proteinExistence type="predicted"/>
<evidence type="ECO:0000313" key="4">
    <source>
        <dbReference type="Proteomes" id="UP000014216"/>
    </source>
</evidence>
<dbReference type="Pfam" id="PF05036">
    <property type="entry name" value="SPOR"/>
    <property type="match status" value="1"/>
</dbReference>
<evidence type="ECO:0000259" key="2">
    <source>
        <dbReference type="PROSITE" id="PS51724"/>
    </source>
</evidence>
<dbReference type="EMBL" id="APJX01000004">
    <property type="protein sequence ID" value="EMS79830.1"/>
    <property type="molecule type" value="Genomic_DNA"/>
</dbReference>
<name>S0FYT2_9BACT</name>
<keyword evidence="1" id="KW-0472">Membrane</keyword>
<gene>
    <name evidence="3" type="ORF">Dpo_4c03820</name>
</gene>
<protein>
    <submittedName>
        <fullName evidence="3">Sporulation domain-containing protein</fullName>
    </submittedName>
</protein>